<dbReference type="HOGENOM" id="CLU_3119725_0_0_5"/>
<accession>M4VKA8</accession>
<dbReference type="EMBL" id="CP003538">
    <property type="protein sequence ID" value="AGH98940.1"/>
    <property type="molecule type" value="Genomic_DNA"/>
</dbReference>
<dbReference type="Proteomes" id="UP000011932">
    <property type="component" value="Chromosome"/>
</dbReference>
<protein>
    <submittedName>
        <fullName evidence="1">Uncharacterized protein</fullName>
    </submittedName>
</protein>
<dbReference type="AlphaFoldDB" id="M4VKA8"/>
<name>M4VKA8_9BACT</name>
<reference evidence="1 2" key="1">
    <citation type="journal article" date="2013" name="ISME J.">
        <title>By their genes ye shall know them: genomic signatures of predatory bacteria.</title>
        <authorList>
            <person name="Pasternak Z."/>
            <person name="Pietrokovski S."/>
            <person name="Rotem O."/>
            <person name="Gophna U."/>
            <person name="Lurie-Weinberger M.N."/>
            <person name="Jurkevitch E."/>
        </authorList>
    </citation>
    <scope>NUCLEOTIDE SEQUENCE [LARGE SCALE GENOMIC DNA]</scope>
    <source>
        <strain evidence="1">EPB</strain>
    </source>
</reference>
<dbReference type="KEGG" id="man:A11S_2142"/>
<evidence type="ECO:0000313" key="1">
    <source>
        <dbReference type="EMBL" id="AGH98940.1"/>
    </source>
</evidence>
<sequence>MQVSSQIRDRFPLQEAFLLSDALGYGREVMAELLPAVSVGLTKAQIKNKD</sequence>
<proteinExistence type="predicted"/>
<organism evidence="1 2">
    <name type="scientific">Micavibrio aeruginosavorus EPB</name>
    <dbReference type="NCBI Taxonomy" id="349215"/>
    <lineage>
        <taxon>Bacteria</taxon>
        <taxon>Pseudomonadati</taxon>
        <taxon>Bdellovibrionota</taxon>
        <taxon>Bdellovibrionia</taxon>
        <taxon>Bdellovibrionales</taxon>
        <taxon>Pseudobdellovibrionaceae</taxon>
        <taxon>Micavibrio</taxon>
    </lineage>
</organism>
<dbReference type="RefSeq" id="WP_015468454.1">
    <property type="nucleotide sequence ID" value="NC_020812.1"/>
</dbReference>
<gene>
    <name evidence="1" type="ORF">A11S_2142</name>
</gene>
<evidence type="ECO:0000313" key="2">
    <source>
        <dbReference type="Proteomes" id="UP000011932"/>
    </source>
</evidence>